<evidence type="ECO:0000313" key="2">
    <source>
        <dbReference type="Proteomes" id="UP000244855"/>
    </source>
</evidence>
<dbReference type="EMBL" id="KZ805712">
    <property type="protein sequence ID" value="PVH92164.1"/>
    <property type="molecule type" value="Genomic_DNA"/>
</dbReference>
<protein>
    <submittedName>
        <fullName evidence="1">Uncharacterized protein</fullName>
    </submittedName>
</protein>
<gene>
    <name evidence="1" type="ORF">DM02DRAFT_297820</name>
</gene>
<name>A0A2V1D4L2_9PLEO</name>
<sequence>MPMSAVTYSKRLDLKEVCYFVFKLIHAPVGREQEAVVCYLNVTDLTQFTSVTQPALELSSTAAMSNQQTMPLSCSV</sequence>
<proteinExistence type="predicted"/>
<dbReference type="AlphaFoldDB" id="A0A2V1D4L2"/>
<accession>A0A2V1D4L2</accession>
<evidence type="ECO:0000313" key="1">
    <source>
        <dbReference type="EMBL" id="PVH92164.1"/>
    </source>
</evidence>
<reference evidence="1 2" key="1">
    <citation type="journal article" date="2018" name="Sci. Rep.">
        <title>Comparative genomics provides insights into the lifestyle and reveals functional heterogeneity of dark septate endophytic fungi.</title>
        <authorList>
            <person name="Knapp D.G."/>
            <person name="Nemeth J.B."/>
            <person name="Barry K."/>
            <person name="Hainaut M."/>
            <person name="Henrissat B."/>
            <person name="Johnson J."/>
            <person name="Kuo A."/>
            <person name="Lim J.H.P."/>
            <person name="Lipzen A."/>
            <person name="Nolan M."/>
            <person name="Ohm R.A."/>
            <person name="Tamas L."/>
            <person name="Grigoriev I.V."/>
            <person name="Spatafora J.W."/>
            <person name="Nagy L.G."/>
            <person name="Kovacs G.M."/>
        </authorList>
    </citation>
    <scope>NUCLEOTIDE SEQUENCE [LARGE SCALE GENOMIC DNA]</scope>
    <source>
        <strain evidence="1 2">DSE2036</strain>
    </source>
</reference>
<organism evidence="1 2">
    <name type="scientific">Periconia macrospinosa</name>
    <dbReference type="NCBI Taxonomy" id="97972"/>
    <lineage>
        <taxon>Eukaryota</taxon>
        <taxon>Fungi</taxon>
        <taxon>Dikarya</taxon>
        <taxon>Ascomycota</taxon>
        <taxon>Pezizomycotina</taxon>
        <taxon>Dothideomycetes</taxon>
        <taxon>Pleosporomycetidae</taxon>
        <taxon>Pleosporales</taxon>
        <taxon>Massarineae</taxon>
        <taxon>Periconiaceae</taxon>
        <taxon>Periconia</taxon>
    </lineage>
</organism>
<dbReference type="Proteomes" id="UP000244855">
    <property type="component" value="Unassembled WGS sequence"/>
</dbReference>
<keyword evidence="2" id="KW-1185">Reference proteome</keyword>